<evidence type="ECO:0000313" key="5">
    <source>
        <dbReference type="Proteomes" id="UP000622797"/>
    </source>
</evidence>
<feature type="compositionally biased region" description="Polar residues" evidence="1">
    <location>
        <begin position="51"/>
        <end position="63"/>
    </location>
</feature>
<dbReference type="Pfam" id="PF14295">
    <property type="entry name" value="PAN_4"/>
    <property type="match status" value="1"/>
</dbReference>
<dbReference type="OrthoDB" id="5102015at2759"/>
<feature type="chain" id="PRO_5034500551" description="Apple domain-containing protein" evidence="2">
    <location>
        <begin position="22"/>
        <end position="506"/>
    </location>
</feature>
<comment type="caution">
    <text evidence="4">The sequence shown here is derived from an EMBL/GenBank/DDBJ whole genome shotgun (WGS) entry which is preliminary data.</text>
</comment>
<gene>
    <name evidence="4" type="ORF">FSARC_12214</name>
</gene>
<accession>A0A8H4WX65</accession>
<feature type="region of interest" description="Disordered" evidence="1">
    <location>
        <begin position="43"/>
        <end position="95"/>
    </location>
</feature>
<dbReference type="AlphaFoldDB" id="A0A8H4WX65"/>
<dbReference type="EMBL" id="JABEXW010000824">
    <property type="protein sequence ID" value="KAF4954108.1"/>
    <property type="molecule type" value="Genomic_DNA"/>
</dbReference>
<dbReference type="PROSITE" id="PS50948">
    <property type="entry name" value="PAN"/>
    <property type="match status" value="1"/>
</dbReference>
<keyword evidence="5" id="KW-1185">Reference proteome</keyword>
<keyword evidence="2" id="KW-0732">Signal</keyword>
<dbReference type="InterPro" id="IPR003609">
    <property type="entry name" value="Pan_app"/>
</dbReference>
<feature type="domain" description="Apple" evidence="3">
    <location>
        <begin position="415"/>
        <end position="492"/>
    </location>
</feature>
<name>A0A8H4WX65_9HYPO</name>
<proteinExistence type="predicted"/>
<reference evidence="4" key="1">
    <citation type="journal article" date="2020" name="BMC Genomics">
        <title>Correction to: Identification and distribution of gene clusters required for synthesis of sphingolipid metabolism inhibitors in diverse species of the filamentous fungus Fusarium.</title>
        <authorList>
            <person name="Kim H.S."/>
            <person name="Lohmar J.M."/>
            <person name="Busman M."/>
            <person name="Brown D.W."/>
            <person name="Naumann T.A."/>
            <person name="Divon H.H."/>
            <person name="Lysoe E."/>
            <person name="Uhlig S."/>
            <person name="Proctor R.H."/>
        </authorList>
    </citation>
    <scope>NUCLEOTIDE SEQUENCE</scope>
    <source>
        <strain evidence="4">NRRL 20472</strain>
    </source>
</reference>
<sequence length="506" mass="53457">MIGSKVLVAVLTTASFWAVDAGKCKPHPNQTSLLTISDTSTAASSATGSDVQPSTEAIESTESVGAEFATSGDSSVTISHQPTIPGSLNPTTSSTSLTYSTISIDSTSSSYETTPHNSATSGSFTTEADATVSVDPTISTDSTISIDTAVSSYTASTEIKVYDSSTTVDSATTSTDTFTSTETTHLTYPTALTDTTATTDTTTSSDITTTLVTSVSTSGSTTTESFWTSTTEASCPIISSSIEDPGFEGDNSGTNKWEYMLSFSGVPVPFQKKSSPSQDVPRANSGNQFALLSSGSGSTVGSDMWRPISLNPTKKYQIWFTFAAVSSPNEDWSFAFQVSTWVHGPVYKETIAVPKGSPFKYLHGTAIFQGAAGDHLYAITRASSVSAPRLVAVDDIYVAEYEPSCAVPTEPTDLCGGTQGSPPNSPYRLIQMNQGSVEMCAQACLSDDNCVVFGWVVEQYFKACYLSKISKEDMKISVRTDGRGTRFYDRSCGQCSGLECLPYSST</sequence>
<protein>
    <recommendedName>
        <fullName evidence="3">Apple domain-containing protein</fullName>
    </recommendedName>
</protein>
<organism evidence="4 5">
    <name type="scientific">Fusarium sarcochroum</name>
    <dbReference type="NCBI Taxonomy" id="1208366"/>
    <lineage>
        <taxon>Eukaryota</taxon>
        <taxon>Fungi</taxon>
        <taxon>Dikarya</taxon>
        <taxon>Ascomycota</taxon>
        <taxon>Pezizomycotina</taxon>
        <taxon>Sordariomycetes</taxon>
        <taxon>Hypocreomycetidae</taxon>
        <taxon>Hypocreales</taxon>
        <taxon>Nectriaceae</taxon>
        <taxon>Fusarium</taxon>
        <taxon>Fusarium lateritium species complex</taxon>
    </lineage>
</organism>
<evidence type="ECO:0000256" key="1">
    <source>
        <dbReference type="SAM" id="MobiDB-lite"/>
    </source>
</evidence>
<feature type="signal peptide" evidence="2">
    <location>
        <begin position="1"/>
        <end position="21"/>
    </location>
</feature>
<evidence type="ECO:0000259" key="3">
    <source>
        <dbReference type="PROSITE" id="PS50948"/>
    </source>
</evidence>
<feature type="compositionally biased region" description="Polar residues" evidence="1">
    <location>
        <begin position="71"/>
        <end position="90"/>
    </location>
</feature>
<evidence type="ECO:0000313" key="4">
    <source>
        <dbReference type="EMBL" id="KAF4954108.1"/>
    </source>
</evidence>
<evidence type="ECO:0000256" key="2">
    <source>
        <dbReference type="SAM" id="SignalP"/>
    </source>
</evidence>
<reference evidence="4" key="2">
    <citation type="submission" date="2020-05" db="EMBL/GenBank/DDBJ databases">
        <authorList>
            <person name="Kim H.-S."/>
            <person name="Proctor R.H."/>
            <person name="Brown D.W."/>
        </authorList>
    </citation>
    <scope>NUCLEOTIDE SEQUENCE</scope>
    <source>
        <strain evidence="4">NRRL 20472</strain>
    </source>
</reference>
<dbReference type="Proteomes" id="UP000622797">
    <property type="component" value="Unassembled WGS sequence"/>
</dbReference>